<accession>A0A1D8NKZ6</accession>
<evidence type="ECO:0000313" key="1">
    <source>
        <dbReference type="EMBL" id="AOW06309.1"/>
    </source>
</evidence>
<proteinExistence type="predicted"/>
<dbReference type="Proteomes" id="UP000182444">
    <property type="component" value="Chromosome 1E"/>
</dbReference>
<evidence type="ECO:0000313" key="2">
    <source>
        <dbReference type="Proteomes" id="UP000182444"/>
    </source>
</evidence>
<organism evidence="1 2">
    <name type="scientific">Yarrowia lipolytica</name>
    <name type="common">Candida lipolytica</name>
    <dbReference type="NCBI Taxonomy" id="4952"/>
    <lineage>
        <taxon>Eukaryota</taxon>
        <taxon>Fungi</taxon>
        <taxon>Dikarya</taxon>
        <taxon>Ascomycota</taxon>
        <taxon>Saccharomycotina</taxon>
        <taxon>Dipodascomycetes</taxon>
        <taxon>Dipodascales</taxon>
        <taxon>Dipodascales incertae sedis</taxon>
        <taxon>Yarrowia</taxon>
    </lineage>
</organism>
<dbReference type="EMBL" id="CP017557">
    <property type="protein sequence ID" value="AOW06309.1"/>
    <property type="molecule type" value="Genomic_DNA"/>
</dbReference>
<dbReference type="GeneID" id="94583785"/>
<reference evidence="1 2" key="1">
    <citation type="journal article" date="2016" name="PLoS ONE">
        <title>Sequence Assembly of Yarrowia lipolytica Strain W29/CLIB89 Shows Transposable Element Diversity.</title>
        <authorList>
            <person name="Magnan C."/>
            <person name="Yu J."/>
            <person name="Chang I."/>
            <person name="Jahn E."/>
            <person name="Kanomata Y."/>
            <person name="Wu J."/>
            <person name="Zeller M."/>
            <person name="Oakes M."/>
            <person name="Baldi P."/>
            <person name="Sandmeyer S."/>
        </authorList>
    </citation>
    <scope>NUCLEOTIDE SEQUENCE [LARGE SCALE GENOMIC DNA]</scope>
    <source>
        <strain evidence="2">CLIB89(W29)</strain>
    </source>
</reference>
<dbReference type="VEuPathDB" id="FungiDB:YALI1_E38791g"/>
<dbReference type="RefSeq" id="XP_068139286.1">
    <property type="nucleotide sequence ID" value="XM_068283185.1"/>
</dbReference>
<gene>
    <name evidence="1" type="ORF">YALI1_E38791g</name>
</gene>
<sequence length="196" mass="22229">MNSCVVSPWTPIQAQIYEQLQFNPSITGPQGESIDGGVKRLQLTENMLYTDCTDNPPIISCAPFGYDCFKCASASTHCNDDTSIAENTSAKVQKCQYYGERYEKQMDGTITVSPHEIHSKDNNIVSDEKQIMCGEKWKFQYLFHRARWRARNFTLVDLAGHCPLNQNRLRLTRVKIQISGTDRGTKKPLTELQICG</sequence>
<dbReference type="AlphaFoldDB" id="A0A1D8NKZ6"/>
<name>A0A1D8NKZ6_YARLL</name>
<protein>
    <submittedName>
        <fullName evidence="1">Uncharacterized protein</fullName>
    </submittedName>
</protein>